<name>A0ABT6T5U6_9ACTN</name>
<dbReference type="RefSeq" id="WP_282538819.1">
    <property type="nucleotide sequence ID" value="NZ_JASCIS010000045.1"/>
</dbReference>
<evidence type="ECO:0000313" key="3">
    <source>
        <dbReference type="Proteomes" id="UP001237105"/>
    </source>
</evidence>
<evidence type="ECO:0000313" key="2">
    <source>
        <dbReference type="EMBL" id="MDI3422971.1"/>
    </source>
</evidence>
<dbReference type="InterPro" id="IPR047757">
    <property type="entry name" value="AfsA-like"/>
</dbReference>
<feature type="domain" description="A-factor biosynthesis hotdog" evidence="1">
    <location>
        <begin position="186"/>
        <end position="294"/>
    </location>
</feature>
<dbReference type="EMBL" id="JASCIS010000045">
    <property type="protein sequence ID" value="MDI3422971.1"/>
    <property type="molecule type" value="Genomic_DNA"/>
</dbReference>
<reference evidence="2 3" key="1">
    <citation type="submission" date="2023-05" db="EMBL/GenBank/DDBJ databases">
        <title>Draft genome sequence of Streptomyces sp. B-S-A12 isolated from a cave soil in Thailand.</title>
        <authorList>
            <person name="Chamroensaksri N."/>
            <person name="Muangham S."/>
        </authorList>
    </citation>
    <scope>NUCLEOTIDE SEQUENCE [LARGE SCALE GENOMIC DNA]</scope>
    <source>
        <strain evidence="2 3">B-S-A12</strain>
    </source>
</reference>
<accession>A0ABT6T5U6</accession>
<proteinExistence type="predicted"/>
<keyword evidence="3" id="KW-1185">Reference proteome</keyword>
<dbReference type="NCBIfam" id="NF041195">
    <property type="entry name" value="ScbA_BarX_GamBu"/>
    <property type="match status" value="1"/>
</dbReference>
<dbReference type="Pfam" id="PF03756">
    <property type="entry name" value="AfsA"/>
    <property type="match status" value="2"/>
</dbReference>
<sequence length="308" mass="34519">MPVIKQLPPIATGFTVSSELVHKRDESEVLLTSWDSYRPDTFVVCAQWPVQHRFYQSRNGLHDPMLFAESVRQCFPLLSHAGYDVPFGHHLIWQYLNFEIVPSAMDIGTDPTEVELYITCSDIRRRGGQLAALTLHVIALRDGKHLGVAQARFTCHTPSVYRRLRGRYAGATALPGALPAAEAPHLVAREQEEDVVLSPTEQHGTWLLRNDTSHPVLFDHPLDHSPGMLMLEAARQATHAHAYAEHAYPVKFESTFLQFAEFDAPCQVTVEELPTRDRTQRRTEILATQNGEMAFSSLVTALVGPPLP</sequence>
<dbReference type="Proteomes" id="UP001237105">
    <property type="component" value="Unassembled WGS sequence"/>
</dbReference>
<comment type="caution">
    <text evidence="2">The sequence shown here is derived from an EMBL/GenBank/DDBJ whole genome shotgun (WGS) entry which is preliminary data.</text>
</comment>
<dbReference type="InterPro" id="IPR005509">
    <property type="entry name" value="AfsA_hotdog_dom"/>
</dbReference>
<evidence type="ECO:0000259" key="1">
    <source>
        <dbReference type="Pfam" id="PF03756"/>
    </source>
</evidence>
<protein>
    <submittedName>
        <fullName evidence="2">ScbA/BarX family gamma-butyrolactone biosynthesis protein</fullName>
    </submittedName>
</protein>
<feature type="domain" description="A-factor biosynthesis hotdog" evidence="1">
    <location>
        <begin position="20"/>
        <end position="155"/>
    </location>
</feature>
<gene>
    <name evidence="2" type="ORF">QIT00_31255</name>
</gene>
<organism evidence="2 3">
    <name type="scientific">Streptomyces luteolus</name>
    <dbReference type="NCBI Taxonomy" id="3043615"/>
    <lineage>
        <taxon>Bacteria</taxon>
        <taxon>Bacillati</taxon>
        <taxon>Actinomycetota</taxon>
        <taxon>Actinomycetes</taxon>
        <taxon>Kitasatosporales</taxon>
        <taxon>Streptomycetaceae</taxon>
        <taxon>Streptomyces</taxon>
    </lineage>
</organism>